<sequence length="85" mass="9533">MMMRMNDFPLPLQRYSTAQRVLGRSLKGGRRPARATATRASYAVDMRVESADIEPLWVHTAGDGIGGLSRFVLKGCLFLSYLMRL</sequence>
<comment type="caution">
    <text evidence="1">The sequence shown here is derived from an EMBL/GenBank/DDBJ whole genome shotgun (WGS) entry which is preliminary data.</text>
</comment>
<dbReference type="OrthoDB" id="10522435at2759"/>
<dbReference type="VEuPathDB" id="FungiDB:I7I52_05052"/>
<accession>A0A8H8CXI8</accession>
<dbReference type="Proteomes" id="UP000670092">
    <property type="component" value="Unassembled WGS sequence"/>
</dbReference>
<organism evidence="1 2">
    <name type="scientific">Ajellomyces capsulatus</name>
    <name type="common">Darling's disease fungus</name>
    <name type="synonym">Histoplasma capsulatum</name>
    <dbReference type="NCBI Taxonomy" id="5037"/>
    <lineage>
        <taxon>Eukaryota</taxon>
        <taxon>Fungi</taxon>
        <taxon>Dikarya</taxon>
        <taxon>Ascomycota</taxon>
        <taxon>Pezizomycotina</taxon>
        <taxon>Eurotiomycetes</taxon>
        <taxon>Eurotiomycetidae</taxon>
        <taxon>Onygenales</taxon>
        <taxon>Ajellomycetaceae</taxon>
        <taxon>Histoplasma</taxon>
    </lineage>
</organism>
<gene>
    <name evidence="1" type="ORF">I7I52_05052</name>
</gene>
<dbReference type="EMBL" id="JAEVHI010000004">
    <property type="protein sequence ID" value="KAG5293660.1"/>
    <property type="molecule type" value="Genomic_DNA"/>
</dbReference>
<evidence type="ECO:0000313" key="1">
    <source>
        <dbReference type="EMBL" id="KAG5293660.1"/>
    </source>
</evidence>
<proteinExistence type="predicted"/>
<evidence type="ECO:0000313" key="2">
    <source>
        <dbReference type="Proteomes" id="UP000670092"/>
    </source>
</evidence>
<dbReference type="AlphaFoldDB" id="A0A8H8CXI8"/>
<protein>
    <submittedName>
        <fullName evidence="1">Uncharacterized protein</fullName>
    </submittedName>
</protein>
<reference evidence="1 2" key="1">
    <citation type="submission" date="2021-01" db="EMBL/GenBank/DDBJ databases">
        <title>Chromosome-level genome assembly of a human fungal pathogen reveals clustering of transcriptionally co-regulated genes.</title>
        <authorList>
            <person name="Voorhies M."/>
            <person name="Cohen S."/>
            <person name="Shea T.P."/>
            <person name="Petrus S."/>
            <person name="Munoz J.F."/>
            <person name="Poplawski S."/>
            <person name="Goldman W.E."/>
            <person name="Michael T."/>
            <person name="Cuomo C.A."/>
            <person name="Sil A."/>
            <person name="Beyhan S."/>
        </authorList>
    </citation>
    <scope>NUCLEOTIDE SEQUENCE [LARGE SCALE GENOMIC DNA]</scope>
    <source>
        <strain evidence="1 2">G184AR</strain>
    </source>
</reference>
<name>A0A8H8CXI8_AJECA</name>